<dbReference type="InterPro" id="IPR041698">
    <property type="entry name" value="Methyltransf_25"/>
</dbReference>
<dbReference type="GO" id="GO:0008168">
    <property type="term" value="F:methyltransferase activity"/>
    <property type="evidence" value="ECO:0007669"/>
    <property type="project" value="UniProtKB-KW"/>
</dbReference>
<dbReference type="GO" id="GO:0032259">
    <property type="term" value="P:methylation"/>
    <property type="evidence" value="ECO:0007669"/>
    <property type="project" value="UniProtKB-KW"/>
</dbReference>
<dbReference type="EMBL" id="KZ993064">
    <property type="protein sequence ID" value="RKP05667.1"/>
    <property type="molecule type" value="Genomic_DNA"/>
</dbReference>
<evidence type="ECO:0000313" key="3">
    <source>
        <dbReference type="Proteomes" id="UP000271241"/>
    </source>
</evidence>
<feature type="non-terminal residue" evidence="2">
    <location>
        <position position="1"/>
    </location>
</feature>
<keyword evidence="2" id="KW-0808">Transferase</keyword>
<sequence length="172" mass="19079">PVRKPRRLLDIGTGTGAWLMKAAADFPKCDCTGIDTVRAVPDSALPDNCTFIQMDLLRGTKFEDGLFDYIRQRALLPAIPLDRWTEHARECFRLSRPGALVEWIESDNLLRPSGPALDRLNTVLVATAAHLGWATDLVERLPEAMTTAGLRGVETRRVRVPVGDWSEDTAGR</sequence>
<feature type="domain" description="Methyltransferase" evidence="1">
    <location>
        <begin position="9"/>
        <end position="98"/>
    </location>
</feature>
<dbReference type="PANTHER" id="PTHR43591">
    <property type="entry name" value="METHYLTRANSFERASE"/>
    <property type="match status" value="1"/>
</dbReference>
<dbReference type="STRING" id="78915.A0A4P9XIX1"/>
<feature type="non-terminal residue" evidence="2">
    <location>
        <position position="172"/>
    </location>
</feature>
<evidence type="ECO:0000259" key="1">
    <source>
        <dbReference type="Pfam" id="PF13649"/>
    </source>
</evidence>
<dbReference type="Pfam" id="PF13649">
    <property type="entry name" value="Methyltransf_25"/>
    <property type="match status" value="1"/>
</dbReference>
<gene>
    <name evidence="2" type="ORF">THASP1DRAFT_11046</name>
</gene>
<protein>
    <submittedName>
        <fullName evidence="2">S-adenosyl-L-methionine-dependent methyltransferase</fullName>
    </submittedName>
</protein>
<dbReference type="AlphaFoldDB" id="A0A4P9XIX1"/>
<evidence type="ECO:0000313" key="2">
    <source>
        <dbReference type="EMBL" id="RKP05667.1"/>
    </source>
</evidence>
<proteinExistence type="predicted"/>
<dbReference type="CDD" id="cd02440">
    <property type="entry name" value="AdoMet_MTases"/>
    <property type="match status" value="1"/>
</dbReference>
<keyword evidence="3" id="KW-1185">Reference proteome</keyword>
<reference evidence="3" key="1">
    <citation type="journal article" date="2018" name="Nat. Microbiol.">
        <title>Leveraging single-cell genomics to expand the fungal tree of life.</title>
        <authorList>
            <person name="Ahrendt S.R."/>
            <person name="Quandt C.A."/>
            <person name="Ciobanu D."/>
            <person name="Clum A."/>
            <person name="Salamov A."/>
            <person name="Andreopoulos B."/>
            <person name="Cheng J.F."/>
            <person name="Woyke T."/>
            <person name="Pelin A."/>
            <person name="Henrissat B."/>
            <person name="Reynolds N.K."/>
            <person name="Benny G.L."/>
            <person name="Smith M.E."/>
            <person name="James T.Y."/>
            <person name="Grigoriev I.V."/>
        </authorList>
    </citation>
    <scope>NUCLEOTIDE SEQUENCE [LARGE SCALE GENOMIC DNA]</scope>
    <source>
        <strain evidence="3">RSA 1356</strain>
    </source>
</reference>
<organism evidence="2 3">
    <name type="scientific">Thamnocephalis sphaerospora</name>
    <dbReference type="NCBI Taxonomy" id="78915"/>
    <lineage>
        <taxon>Eukaryota</taxon>
        <taxon>Fungi</taxon>
        <taxon>Fungi incertae sedis</taxon>
        <taxon>Zoopagomycota</taxon>
        <taxon>Zoopagomycotina</taxon>
        <taxon>Zoopagomycetes</taxon>
        <taxon>Zoopagales</taxon>
        <taxon>Sigmoideomycetaceae</taxon>
        <taxon>Thamnocephalis</taxon>
    </lineage>
</organism>
<dbReference type="SUPFAM" id="SSF53335">
    <property type="entry name" value="S-adenosyl-L-methionine-dependent methyltransferases"/>
    <property type="match status" value="1"/>
</dbReference>
<dbReference type="OrthoDB" id="2013972at2759"/>
<dbReference type="Gene3D" id="3.40.50.150">
    <property type="entry name" value="Vaccinia Virus protein VP39"/>
    <property type="match status" value="1"/>
</dbReference>
<keyword evidence="2" id="KW-0489">Methyltransferase</keyword>
<dbReference type="InterPro" id="IPR029063">
    <property type="entry name" value="SAM-dependent_MTases_sf"/>
</dbReference>
<accession>A0A4P9XIX1</accession>
<name>A0A4P9XIX1_9FUNG</name>
<dbReference type="Proteomes" id="UP000271241">
    <property type="component" value="Unassembled WGS sequence"/>
</dbReference>